<keyword evidence="3" id="KW-1185">Reference proteome</keyword>
<reference evidence="2 3" key="1">
    <citation type="submission" date="2018-08" db="EMBL/GenBank/DDBJ databases">
        <title>Microbacterium lemovicicum sp. nov., a bacterium isolated from a natural uranium-rich soil.</title>
        <authorList>
            <person name="ORTET P."/>
        </authorList>
    </citation>
    <scope>NUCLEOTIDE SEQUENCE [LARGE SCALE GENOMIC DNA]</scope>
    <source>
        <strain evidence="2 3">Viu22</strain>
    </source>
</reference>
<dbReference type="KEGG" id="mlv:CVS47_01910"/>
<dbReference type="Proteomes" id="UP000276888">
    <property type="component" value="Chromosome"/>
</dbReference>
<dbReference type="RefSeq" id="WP_164734627.1">
    <property type="nucleotide sequence ID" value="NZ_CP031423.1"/>
</dbReference>
<protein>
    <submittedName>
        <fullName evidence="2">Uncharacterized protein</fullName>
    </submittedName>
</protein>
<proteinExistence type="predicted"/>
<evidence type="ECO:0000313" key="2">
    <source>
        <dbReference type="EMBL" id="AZS37276.1"/>
    </source>
</evidence>
<organism evidence="2 3">
    <name type="scientific">Microbacterium lemovicicum</name>
    <dbReference type="NCBI Taxonomy" id="1072463"/>
    <lineage>
        <taxon>Bacteria</taxon>
        <taxon>Bacillati</taxon>
        <taxon>Actinomycetota</taxon>
        <taxon>Actinomycetes</taxon>
        <taxon>Micrococcales</taxon>
        <taxon>Microbacteriaceae</taxon>
        <taxon>Microbacterium</taxon>
    </lineage>
</organism>
<dbReference type="AlphaFoldDB" id="A0A3Q9IZW2"/>
<accession>A0A3Q9IZW2</accession>
<evidence type="ECO:0000256" key="1">
    <source>
        <dbReference type="SAM" id="MobiDB-lite"/>
    </source>
</evidence>
<evidence type="ECO:0000313" key="3">
    <source>
        <dbReference type="Proteomes" id="UP000276888"/>
    </source>
</evidence>
<sequence length="51" mass="5481">MSDREPHTRHSDDAQHDDAPPTDAMSDEVKTDAVSDQLPPDAADGTAQTHP</sequence>
<feature type="compositionally biased region" description="Basic and acidic residues" evidence="1">
    <location>
        <begin position="1"/>
        <end position="19"/>
    </location>
</feature>
<gene>
    <name evidence="2" type="ORF">CVS47_01910</name>
</gene>
<name>A0A3Q9IZW2_9MICO</name>
<dbReference type="EMBL" id="CP031423">
    <property type="protein sequence ID" value="AZS37276.1"/>
    <property type="molecule type" value="Genomic_DNA"/>
</dbReference>
<feature type="region of interest" description="Disordered" evidence="1">
    <location>
        <begin position="1"/>
        <end position="51"/>
    </location>
</feature>